<feature type="transmembrane region" description="Helical" evidence="8">
    <location>
        <begin position="121"/>
        <end position="143"/>
    </location>
</feature>
<dbReference type="GO" id="GO:0007635">
    <property type="term" value="P:chemosensory behavior"/>
    <property type="evidence" value="ECO:0000318"/>
    <property type="project" value="GO_Central"/>
</dbReference>
<dbReference type="PhylomeDB" id="D6WDS1"/>
<dbReference type="GO" id="GO:0050909">
    <property type="term" value="P:sensory perception of taste"/>
    <property type="evidence" value="ECO:0007669"/>
    <property type="project" value="InterPro"/>
</dbReference>
<evidence type="ECO:0000256" key="4">
    <source>
        <dbReference type="ARBA" id="ARBA00022989"/>
    </source>
</evidence>
<dbReference type="InParanoid" id="D6WDS1"/>
<dbReference type="KEGG" id="tca:107397547"/>
<organism evidence="9 10">
    <name type="scientific">Tribolium castaneum</name>
    <name type="common">Red flour beetle</name>
    <dbReference type="NCBI Taxonomy" id="7070"/>
    <lineage>
        <taxon>Eukaryota</taxon>
        <taxon>Metazoa</taxon>
        <taxon>Ecdysozoa</taxon>
        <taxon>Arthropoda</taxon>
        <taxon>Hexapoda</taxon>
        <taxon>Insecta</taxon>
        <taxon>Pterygota</taxon>
        <taxon>Neoptera</taxon>
        <taxon>Endopterygota</taxon>
        <taxon>Coleoptera</taxon>
        <taxon>Polyphaga</taxon>
        <taxon>Cucujiformia</taxon>
        <taxon>Tenebrionidae</taxon>
        <taxon>Tenebrionidae incertae sedis</taxon>
        <taxon>Tribolium</taxon>
    </lineage>
</organism>
<sequence>MQTKHKTRHSFHLYKPLSQILSFFAFLPDSSKFHCCFSLFFCVSFLYWSVATFEHPDSVRSLDIIISILSSVCIAISIVQINFFQKNNFFSLLTNLKIIDWSLYQHYKIETKVNFMTRLRFINIFFSNILFILIEAGIGLSFFNLTFFFHHVAQYIPFPPVVLLIVQYDYFVNSIRRRCKLLNRKLLEQLNNITVLKNTKNPRIRSILHQNIKPYFFAKNYERVYDSVALVNEIFGVQILFIFAIIQVFIVKGLNIILTFISKETMMTQRFFIFASNLYGCFIFLCYGLLISSVCTDTVLEMKQATFIAWQLILKLPIDNEYDNKYMDIEEGLIFVQTITLNRLTHFSAAGFFTVDFTVMFSLISSVSSVVILIIQLFA</sequence>
<evidence type="ECO:0000256" key="2">
    <source>
        <dbReference type="ARBA" id="ARBA00022475"/>
    </source>
</evidence>
<reference evidence="9 10" key="2">
    <citation type="journal article" date="2010" name="Nucleic Acids Res.">
        <title>BeetleBase in 2010: revisions to provide comprehensive genomic information for Tribolium castaneum.</title>
        <authorList>
            <person name="Kim H.S."/>
            <person name="Murphy T."/>
            <person name="Xia J."/>
            <person name="Caragea D."/>
            <person name="Park Y."/>
            <person name="Beeman R.W."/>
            <person name="Lorenzen M.D."/>
            <person name="Butcher S."/>
            <person name="Manak J.R."/>
            <person name="Brown S.J."/>
        </authorList>
    </citation>
    <scope>GENOME REANNOTATION</scope>
    <source>
        <strain evidence="9 10">Georgia GA2</strain>
    </source>
</reference>
<dbReference type="InterPro" id="IPR013604">
    <property type="entry name" value="7TM_chemorcpt"/>
</dbReference>
<dbReference type="GO" id="GO:0005886">
    <property type="term" value="C:plasma membrane"/>
    <property type="evidence" value="ECO:0007669"/>
    <property type="project" value="UniProtKB-SubCell"/>
</dbReference>
<keyword evidence="5 8" id="KW-0472">Membrane</keyword>
<dbReference type="GO" id="GO:0043025">
    <property type="term" value="C:neuronal cell body"/>
    <property type="evidence" value="ECO:0000318"/>
    <property type="project" value="GO_Central"/>
</dbReference>
<evidence type="ECO:0000256" key="3">
    <source>
        <dbReference type="ARBA" id="ARBA00022692"/>
    </source>
</evidence>
<evidence type="ECO:0000256" key="1">
    <source>
        <dbReference type="ARBA" id="ARBA00004651"/>
    </source>
</evidence>
<dbReference type="Pfam" id="PF08395">
    <property type="entry name" value="7tm_7"/>
    <property type="match status" value="1"/>
</dbReference>
<dbReference type="GO" id="GO:0007165">
    <property type="term" value="P:signal transduction"/>
    <property type="evidence" value="ECO:0007669"/>
    <property type="project" value="UniProtKB-KW"/>
</dbReference>
<keyword evidence="4 8" id="KW-1133">Transmembrane helix</keyword>
<keyword evidence="10" id="KW-1185">Reference proteome</keyword>
<keyword evidence="6 8" id="KW-0675">Receptor</keyword>
<evidence type="ECO:0000313" key="9">
    <source>
        <dbReference type="EMBL" id="EFA01381.1"/>
    </source>
</evidence>
<dbReference type="EMBL" id="KQ971322">
    <property type="protein sequence ID" value="EFA01381.1"/>
    <property type="molecule type" value="Genomic_DNA"/>
</dbReference>
<dbReference type="AlphaFoldDB" id="D6WDS1"/>
<name>D6WDS1_TRICA</name>
<dbReference type="GO" id="GO:0030424">
    <property type="term" value="C:axon"/>
    <property type="evidence" value="ECO:0000318"/>
    <property type="project" value="GO_Central"/>
</dbReference>
<feature type="transmembrane region" description="Helical" evidence="8">
    <location>
        <begin position="64"/>
        <end position="84"/>
    </location>
</feature>
<evidence type="ECO:0000256" key="8">
    <source>
        <dbReference type="RuleBase" id="RU363108"/>
    </source>
</evidence>
<gene>
    <name evidence="9" type="primary">TcGr90</name>
    <name evidence="9" type="ORF">TcasGA2_TC030183</name>
</gene>
<evidence type="ECO:0000256" key="5">
    <source>
        <dbReference type="ARBA" id="ARBA00023136"/>
    </source>
</evidence>
<dbReference type="GO" id="GO:0008049">
    <property type="term" value="P:male courtship behavior"/>
    <property type="evidence" value="ECO:0000318"/>
    <property type="project" value="GO_Central"/>
</dbReference>
<dbReference type="GO" id="GO:0030425">
    <property type="term" value="C:dendrite"/>
    <property type="evidence" value="ECO:0000318"/>
    <property type="project" value="GO_Central"/>
</dbReference>
<evidence type="ECO:0000256" key="6">
    <source>
        <dbReference type="ARBA" id="ARBA00023170"/>
    </source>
</evidence>
<feature type="transmembrane region" description="Helical" evidence="8">
    <location>
        <begin position="155"/>
        <end position="175"/>
    </location>
</feature>
<feature type="transmembrane region" description="Helical" evidence="8">
    <location>
        <begin position="352"/>
        <end position="378"/>
    </location>
</feature>
<dbReference type="PANTHER" id="PTHR21143">
    <property type="entry name" value="INVERTEBRATE GUSTATORY RECEPTOR"/>
    <property type="match status" value="1"/>
</dbReference>
<dbReference type="GeneID" id="107397547"/>
<reference evidence="9 10" key="1">
    <citation type="journal article" date="2008" name="Nature">
        <title>The genome of the model beetle and pest Tribolium castaneum.</title>
        <authorList>
            <consortium name="Tribolium Genome Sequencing Consortium"/>
            <person name="Richards S."/>
            <person name="Gibbs R.A."/>
            <person name="Weinstock G.M."/>
            <person name="Brown S.J."/>
            <person name="Denell R."/>
            <person name="Beeman R.W."/>
            <person name="Gibbs R."/>
            <person name="Beeman R.W."/>
            <person name="Brown S.J."/>
            <person name="Bucher G."/>
            <person name="Friedrich M."/>
            <person name="Grimmelikhuijzen C.J."/>
            <person name="Klingler M."/>
            <person name="Lorenzen M."/>
            <person name="Richards S."/>
            <person name="Roth S."/>
            <person name="Schroder R."/>
            <person name="Tautz D."/>
            <person name="Zdobnov E.M."/>
            <person name="Muzny D."/>
            <person name="Gibbs R.A."/>
            <person name="Weinstock G.M."/>
            <person name="Attaway T."/>
            <person name="Bell S."/>
            <person name="Buhay C.J."/>
            <person name="Chandrabose M.N."/>
            <person name="Chavez D."/>
            <person name="Clerk-Blankenburg K.P."/>
            <person name="Cree A."/>
            <person name="Dao M."/>
            <person name="Davis C."/>
            <person name="Chacko J."/>
            <person name="Dinh H."/>
            <person name="Dugan-Rocha S."/>
            <person name="Fowler G."/>
            <person name="Garner T.T."/>
            <person name="Garnes J."/>
            <person name="Gnirke A."/>
            <person name="Hawes A."/>
            <person name="Hernandez J."/>
            <person name="Hines S."/>
            <person name="Holder M."/>
            <person name="Hume J."/>
            <person name="Jhangiani S.N."/>
            <person name="Joshi V."/>
            <person name="Khan Z.M."/>
            <person name="Jackson L."/>
            <person name="Kovar C."/>
            <person name="Kowis A."/>
            <person name="Lee S."/>
            <person name="Lewis L.R."/>
            <person name="Margolis J."/>
            <person name="Morgan M."/>
            <person name="Nazareth L.V."/>
            <person name="Nguyen N."/>
            <person name="Okwuonu G."/>
            <person name="Parker D."/>
            <person name="Richards S."/>
            <person name="Ruiz S.J."/>
            <person name="Santibanez J."/>
            <person name="Savard J."/>
            <person name="Scherer S.E."/>
            <person name="Schneider B."/>
            <person name="Sodergren E."/>
            <person name="Tautz D."/>
            <person name="Vattahil S."/>
            <person name="Villasana D."/>
            <person name="White C.S."/>
            <person name="Wright R."/>
            <person name="Park Y."/>
            <person name="Beeman R.W."/>
            <person name="Lord J."/>
            <person name="Oppert B."/>
            <person name="Lorenzen M."/>
            <person name="Brown S."/>
            <person name="Wang L."/>
            <person name="Savard J."/>
            <person name="Tautz D."/>
            <person name="Richards S."/>
            <person name="Weinstock G."/>
            <person name="Gibbs R.A."/>
            <person name="Liu Y."/>
            <person name="Worley K."/>
            <person name="Weinstock G."/>
            <person name="Elsik C.G."/>
            <person name="Reese J.T."/>
            <person name="Elhaik E."/>
            <person name="Landan G."/>
            <person name="Graur D."/>
            <person name="Arensburger P."/>
            <person name="Atkinson P."/>
            <person name="Beeman R.W."/>
            <person name="Beidler J."/>
            <person name="Brown S.J."/>
            <person name="Demuth J.P."/>
            <person name="Drury D.W."/>
            <person name="Du Y.Z."/>
            <person name="Fujiwara H."/>
            <person name="Lorenzen M."/>
            <person name="Maselli V."/>
            <person name="Osanai M."/>
            <person name="Park Y."/>
            <person name="Robertson H.M."/>
            <person name="Tu Z."/>
            <person name="Wang J.J."/>
            <person name="Wang S."/>
            <person name="Richards S."/>
            <person name="Song H."/>
            <person name="Zhang L."/>
            <person name="Sodergren E."/>
            <person name="Werner D."/>
            <person name="Stanke M."/>
            <person name="Morgenstern B."/>
            <person name="Solovyev V."/>
            <person name="Kosarev P."/>
            <person name="Brown G."/>
            <person name="Chen H.C."/>
            <person name="Ermolaeva O."/>
            <person name="Hlavina W."/>
            <person name="Kapustin Y."/>
            <person name="Kiryutin B."/>
            <person name="Kitts P."/>
            <person name="Maglott D."/>
            <person name="Pruitt K."/>
            <person name="Sapojnikov V."/>
            <person name="Souvorov A."/>
            <person name="Mackey A.J."/>
            <person name="Waterhouse R.M."/>
            <person name="Wyder S."/>
            <person name="Zdobnov E.M."/>
            <person name="Zdobnov E.M."/>
            <person name="Wyder S."/>
            <person name="Kriventseva E.V."/>
            <person name="Kadowaki T."/>
            <person name="Bork P."/>
            <person name="Aranda M."/>
            <person name="Bao R."/>
            <person name="Beermann A."/>
            <person name="Berns N."/>
            <person name="Bolognesi R."/>
            <person name="Bonneton F."/>
            <person name="Bopp D."/>
            <person name="Brown S.J."/>
            <person name="Bucher G."/>
            <person name="Butts T."/>
            <person name="Chaumot A."/>
            <person name="Denell R.E."/>
            <person name="Ferrier D.E."/>
            <person name="Friedrich M."/>
            <person name="Gordon C.M."/>
            <person name="Jindra M."/>
            <person name="Klingler M."/>
            <person name="Lan Q."/>
            <person name="Lattorff H.M."/>
            <person name="Laudet V."/>
            <person name="von Levetsow C."/>
            <person name="Liu Z."/>
            <person name="Lutz R."/>
            <person name="Lynch J.A."/>
            <person name="da Fonseca R.N."/>
            <person name="Posnien N."/>
            <person name="Reuter R."/>
            <person name="Roth S."/>
            <person name="Savard J."/>
            <person name="Schinko J.B."/>
            <person name="Schmitt C."/>
            <person name="Schoppmeier M."/>
            <person name="Schroder R."/>
            <person name="Shippy T.D."/>
            <person name="Simonnet F."/>
            <person name="Marques-Souza H."/>
            <person name="Tautz D."/>
            <person name="Tomoyasu Y."/>
            <person name="Trauner J."/>
            <person name="Van der Zee M."/>
            <person name="Vervoort M."/>
            <person name="Wittkopp N."/>
            <person name="Wimmer E.A."/>
            <person name="Yang X."/>
            <person name="Jones A.K."/>
            <person name="Sattelle D.B."/>
            <person name="Ebert P.R."/>
            <person name="Nelson D."/>
            <person name="Scott J.G."/>
            <person name="Beeman R.W."/>
            <person name="Muthukrishnan S."/>
            <person name="Kramer K.J."/>
            <person name="Arakane Y."/>
            <person name="Beeman R.W."/>
            <person name="Zhu Q."/>
            <person name="Hogenkamp D."/>
            <person name="Dixit R."/>
            <person name="Oppert B."/>
            <person name="Jiang H."/>
            <person name="Zou Z."/>
            <person name="Marshall J."/>
            <person name="Elpidina E."/>
            <person name="Vinokurov K."/>
            <person name="Oppert C."/>
            <person name="Zou Z."/>
            <person name="Evans J."/>
            <person name="Lu Z."/>
            <person name="Zhao P."/>
            <person name="Sumathipala N."/>
            <person name="Altincicek B."/>
            <person name="Vilcinskas A."/>
            <person name="Williams M."/>
            <person name="Hultmark D."/>
            <person name="Hetru C."/>
            <person name="Jiang H."/>
            <person name="Grimmelikhuijzen C.J."/>
            <person name="Hauser F."/>
            <person name="Cazzamali G."/>
            <person name="Williamson M."/>
            <person name="Park Y."/>
            <person name="Li B."/>
            <person name="Tanaka Y."/>
            <person name="Predel R."/>
            <person name="Neupert S."/>
            <person name="Schachtner J."/>
            <person name="Verleyen P."/>
            <person name="Raible F."/>
            <person name="Bork P."/>
            <person name="Friedrich M."/>
            <person name="Walden K.K."/>
            <person name="Robertson H.M."/>
            <person name="Angeli S."/>
            <person name="Foret S."/>
            <person name="Bucher G."/>
            <person name="Schuetz S."/>
            <person name="Maleszka R."/>
            <person name="Wimmer E.A."/>
            <person name="Beeman R.W."/>
            <person name="Lorenzen M."/>
            <person name="Tomoyasu Y."/>
            <person name="Miller S.C."/>
            <person name="Grossmann D."/>
            <person name="Bucher G."/>
        </authorList>
    </citation>
    <scope>NUCLEOTIDE SEQUENCE [LARGE SCALE GENOMIC DNA]</scope>
    <source>
        <strain evidence="9 10">Georgia GA2</strain>
    </source>
</reference>
<feature type="transmembrane region" description="Helical" evidence="8">
    <location>
        <begin position="21"/>
        <end position="48"/>
    </location>
</feature>
<comment type="function">
    <text evidence="8">Gustatory receptor which mediates acceptance or avoidance behavior, depending on its substrates.</text>
</comment>
<dbReference type="HOGENOM" id="CLU_730226_0_0_1"/>
<keyword evidence="3 8" id="KW-0812">Transmembrane</keyword>
<keyword evidence="2 8" id="KW-1003">Cell membrane</keyword>
<comment type="subcellular location">
    <subcellularLocation>
        <location evidence="1 8">Cell membrane</location>
        <topology evidence="1 8">Multi-pass membrane protein</topology>
    </subcellularLocation>
</comment>
<dbReference type="OrthoDB" id="6764302at2759"/>
<dbReference type="Proteomes" id="UP000007266">
    <property type="component" value="Linkage group 3"/>
</dbReference>
<feature type="transmembrane region" description="Helical" evidence="8">
    <location>
        <begin position="229"/>
        <end position="251"/>
    </location>
</feature>
<comment type="similarity">
    <text evidence="8">Belongs to the insect chemoreceptor superfamily. Gustatory receptor (GR) family.</text>
</comment>
<evidence type="ECO:0000256" key="7">
    <source>
        <dbReference type="ARBA" id="ARBA00023224"/>
    </source>
</evidence>
<keyword evidence="7 8" id="KW-0807">Transducer</keyword>
<dbReference type="PANTHER" id="PTHR21143:SF104">
    <property type="entry name" value="GUSTATORY RECEPTOR 8A-RELATED"/>
    <property type="match status" value="1"/>
</dbReference>
<accession>D6WDS1</accession>
<evidence type="ECO:0000313" key="10">
    <source>
        <dbReference type="Proteomes" id="UP000007266"/>
    </source>
</evidence>
<feature type="transmembrane region" description="Helical" evidence="8">
    <location>
        <begin position="271"/>
        <end position="294"/>
    </location>
</feature>
<protein>
    <recommendedName>
        <fullName evidence="8">Gustatory receptor</fullName>
    </recommendedName>
</protein>
<proteinExistence type="inferred from homology"/>